<dbReference type="InterPro" id="IPR011990">
    <property type="entry name" value="TPR-like_helical_dom_sf"/>
</dbReference>
<dbReference type="SUPFAM" id="SSF141072">
    <property type="entry name" value="CalX-like"/>
    <property type="match status" value="1"/>
</dbReference>
<dbReference type="SMART" id="SM00041">
    <property type="entry name" value="CT"/>
    <property type="match status" value="1"/>
</dbReference>
<dbReference type="GO" id="GO:0007155">
    <property type="term" value="P:cell adhesion"/>
    <property type="evidence" value="ECO:0007669"/>
    <property type="project" value="UniProtKB-KW"/>
</dbReference>
<dbReference type="GO" id="GO:0005576">
    <property type="term" value="C:extracellular region"/>
    <property type="evidence" value="ECO:0007669"/>
    <property type="project" value="UniProtKB-SubCell"/>
</dbReference>
<keyword evidence="8" id="KW-0732">Signal</keyword>
<comment type="similarity">
    <text evidence="3">Belongs to the FRAS1 family.</text>
</comment>
<dbReference type="InterPro" id="IPR045658">
    <property type="entry name" value="FRAS1-rel_N"/>
</dbReference>
<dbReference type="Gene3D" id="2.10.90.10">
    <property type="entry name" value="Cystine-knot cytokines"/>
    <property type="match status" value="1"/>
</dbReference>
<feature type="repeat" description="CSPG" evidence="17">
    <location>
        <begin position="1631"/>
        <end position="1722"/>
    </location>
</feature>
<dbReference type="Pfam" id="PF10300">
    <property type="entry name" value="Iml2-TPR_39"/>
    <property type="match status" value="1"/>
</dbReference>
<dbReference type="Gene3D" id="2.60.40.2030">
    <property type="match status" value="1"/>
</dbReference>
<feature type="domain" description="CTCK" evidence="20">
    <location>
        <begin position="3075"/>
        <end position="3152"/>
    </location>
</feature>
<dbReference type="InterPro" id="IPR003644">
    <property type="entry name" value="Calx_beta"/>
</dbReference>
<comment type="similarity">
    <text evidence="4">Belongs to the TTC39 family.</text>
</comment>
<feature type="repeat" description="CSPG" evidence="17">
    <location>
        <begin position="1497"/>
        <end position="1609"/>
    </location>
</feature>
<keyword evidence="10" id="KW-0802">TPR repeat</keyword>
<feature type="repeat" description="CSPG" evidence="17">
    <location>
        <begin position="1151"/>
        <end position="1243"/>
    </location>
</feature>
<dbReference type="GO" id="GO:0046872">
    <property type="term" value="F:metal ion binding"/>
    <property type="evidence" value="ECO:0007669"/>
    <property type="project" value="UniProtKB-KW"/>
</dbReference>
<dbReference type="InterPro" id="IPR001594">
    <property type="entry name" value="Palmitoyltrfase_DHHC"/>
</dbReference>
<dbReference type="SUPFAM" id="SSF48452">
    <property type="entry name" value="TPR-like"/>
    <property type="match status" value="1"/>
</dbReference>
<keyword evidence="13 19" id="KW-1133">Transmembrane helix</keyword>
<keyword evidence="5" id="KW-0964">Secreted</keyword>
<keyword evidence="15" id="KW-1015">Disulfide bond</keyword>
<dbReference type="InterPro" id="IPR029034">
    <property type="entry name" value="Cystine-knot_cytokine"/>
</dbReference>
<evidence type="ECO:0000256" key="13">
    <source>
        <dbReference type="ARBA" id="ARBA00022989"/>
    </source>
</evidence>
<feature type="repeat" description="CSPG" evidence="17">
    <location>
        <begin position="2483"/>
        <end position="2579"/>
    </location>
</feature>
<dbReference type="InterPro" id="IPR004133">
    <property type="entry name" value="DAN_dom"/>
</dbReference>
<evidence type="ECO:0000256" key="11">
    <source>
        <dbReference type="ARBA" id="ARBA00022837"/>
    </source>
</evidence>
<reference evidence="21 22" key="1">
    <citation type="submission" date="2020-12" db="EMBL/GenBank/DDBJ databases">
        <title>De novo assembly of Tibetan sheep genome.</title>
        <authorList>
            <person name="Li X."/>
        </authorList>
    </citation>
    <scope>NUCLEOTIDE SEQUENCE [LARGE SCALE GENOMIC DNA]</scope>
    <source>
        <tissue evidence="21">Heart</tissue>
    </source>
</reference>
<dbReference type="Pfam" id="PF19309">
    <property type="entry name" value="Frem_N"/>
    <property type="match status" value="1"/>
</dbReference>
<evidence type="ECO:0000256" key="3">
    <source>
        <dbReference type="ARBA" id="ARBA00005529"/>
    </source>
</evidence>
<evidence type="ECO:0000256" key="15">
    <source>
        <dbReference type="ARBA" id="ARBA00023157"/>
    </source>
</evidence>
<gene>
    <name evidence="21" type="ORF">JEQ12_009193</name>
</gene>
<evidence type="ECO:0000256" key="7">
    <source>
        <dbReference type="ARBA" id="ARBA00022723"/>
    </source>
</evidence>
<accession>A0A836ACQ0</accession>
<dbReference type="InterPro" id="IPR051561">
    <property type="entry name" value="FRAS1_ECM"/>
</dbReference>
<evidence type="ECO:0000256" key="19">
    <source>
        <dbReference type="SAM" id="Phobius"/>
    </source>
</evidence>
<feature type="repeat" description="CSPG" evidence="17">
    <location>
        <begin position="2248"/>
        <end position="2340"/>
    </location>
</feature>
<sequence length="3340" mass="376878">MALVGNGAELEVDEVLLSSVMCGSSILLGEGSQVSGSPPSREQALEWWLASGRLPPGNLSPNKDLFEDALETLSVSLSTKVDLRSGLEECAMALNLFLSNKFTDALELLRPWAKESMYHALGYSTIVVLQAVMTFEQQDIQNGISAMKDALQTCQKYRKKCTVVESFSSLLSRGSLEQLTEEEMHAEICYAECLLQKAALTFVQDENMINFIKGGLKIRTSYQIYKECLSILHVIQKNKVEQQFFYEFEGGVKLGIGAFNLMLSLLPARIIRLLEFIGFSGNRELGILQLREGALGRSMRSPLCCLTILAFHTYISLILGTGEVNVVEAESLLEPYLQQFPNGSLVLFYHGRIELLKGNVEEAQEIFRKCISVQEEWKQFHHLCYWELMWIFVFQQNWREAYYYSDLLCKESRWSKATYVFLKAAILSMLPEEDVVAMKEDVVTLFRQVDGLKQRIAGKSIPTEKFAVRKARRYSPSLPAPVKLVLPALEMMYVWNGFPLVSKRKDLSENLLVTVEKAEAALQSENSSDYSVDDDCLVKLLKGCCLKNLQRPLQAELCFNHIVQSEKLLKYDHYLVPFTLFELAFLYKNQGEIDKAIKVLETARKSRLVKLIPVVDKVSVKLLVPSKIIFGYLSKIWASQDVDGCKNRGRVNIFVGACYMPGSGLVPRIQKISVYNVDRHLVFMVFHVLGVANQSYMSQLFLLTFTSAINKTKVLNKKRFRYLSNSDILTLMDMPQSSKHRYLEGLNDIWKALIMVYDMQLVLTKYFFFRRGLTACDVYGDFIFEPVLAAFLVLLAERIFSLSIAHPKFCQRKQIKDPSSCPLDYELTPLKEAEKPPFVEGIFLVNGNNLAPVGMSSPSWGGLSALLLLLLLPGWASPTFVRVNQGVRVMKGSSAFLSQDDLKFTIPKEKDACKVEVVMNEPITQRVGKLTPQVFDCHFLPNEVKYTHNGCPILDEDTVKLRLYRFTETDTFTETFTLRVYLLEPDCNIIRVSDDALEVSEFYGLSRVIDKNLLRFDYERMASLECTVRLDPVGTQLPAHGQLVLVEPQLEEPRGDQPHSFFPESQLRTELKCPGGRCTLGLKKVGSLKVSCEEFLLMGLRYQHLSSPSPNIDYFSIQLDLTDSRSKITYKSERAWLPVYIRPGIPNQIPRAAFMAMFILEVDQFILTSLTTSVLDCEEDETPKPLLVFNITKAPLQGYVTHLWDHTRPVSSFTWKDLRDMQIAYQPPNSSHSERRLYEVELEVYDFFFEKSAPITVHISIRTADTNAPRVSWNTGLNLLEGQSRAITWEQFQIVDNDDIHAVQVVTVDGLQHGRLTVRGGKGFLFTVADLQAGVVRYHHDDSDSTKDFVVFRIFDSQHSIQHKFPINILPKDDSPPFLITNVVIELEEGQTILIQGSMLRASDMDSSDDHIFFNITKPPQAGEIMKKPAPGLIGYPVPGFVQRDLFNGIIYYRHFGGEIFEDSFEFVLWDSHEPPNLSVPQVVTIRITPVDDQLPKEAPGVSRHLVVKETEVAYITKKHLHFIDTESQDRELLYTITAPPFFSSSRRHLDAGKLFMVDSIPRLTKTPAAPGLKYFTQHAVNHMKVAYMPPMQDVGPHPRHVQFGFSVSNQHGGTLYGICFNITILPVDNQAPKVFTKPLRVVEGGQCVISTEHVLVSDEDTEPDDIHLSLRSPPQHGTVKLDGIPLNTGATFSWGDLQALKLRYQHDGSEELQDDILLQVTDGTNAAEYVLHVEVFPVNDEPPVLKADLIPMMHCSEGEEVVITSEYIFATDVDSDDLKLMFVIVGEPQHGTVRRAGVRVHQFSQEDVVAGAVTYKHTGGEIGLMPCFDAITLVVSDREAGPFVNGCCYKGPHPSVPLHESFPMYDLNITVYPVDNQPPSVAIGTMFVVDEGFSAALTVNHLSAADPDTAPDDLEFVLVSPPQFGYLENTLPSAGFEKSNMGISIASFQWKDMKALHINYVQSRHLGMEPTTDKFVLYVTDGKRRSMEIPFYIIINATNDEAPDFIVQNITVCEGQMRELDSSIISATDRDIPKNPLLFSITHKPRHGLLINKAFSRNFFQYKQSANPGQKHELVYNFSMELLKNGMRLMYVHDDSESLTDDFTIQVSDGKHKILKTVFVEVTPVNDEKPMLSKKAEITMNMGETRIISSAVLSAIDEDSPREKIYYLFERLPQNGQLQLKIGRDWVPLYPGMKCTQEEVDLNLLRYTHTGAMDSKNQDSFTFHLWDGDNRSPAFDCHITIKDMGKGDIVILAKPLVVSRGGRGFLTTTTLLAVDGTDKPEELLYVITSPPQFGQVEYVRYPGVPITSFSQMDIAGQTVCYVDKSTTAVHRDTFRFIVSNGLQTKPGVFEITLETVDTALPVVTRNKGLRLVEGATGLLSPDLLQLTDPDTPAEKLTFLLAQLPRHGQLYLQGMALIPRNFTQLDVDSGHVAYRHLGGDSRTDHFTFVATDRTNHGFLVDGRVWQEPVSFTIQVDQLDKAAPRVTHLHSPSQVGLLKNGCYGIYITSRVLKASDPDTDDNQIIFKILQGPQHGHLENSVTGEFIHEKFSQKDLNSKTILYIINPSLEVNSDTMEFQVMDPTGNSATPQSLELKWSHIEWSRTEYEVCENMGMLPLEITRRGYSMDSAFVSVQVNQMSATVGKDFTMTPSKLVQFDPGMSTKMWNIAITYDGLEEDDEVFEVILNSPVNAVLGTKTKTAVKILDSKGGQCHPSYAFSPNMPSAGEKGVRHLLSPGASSPTTSGVFHLERRPLPASEQLAVTRGDALQDFGSEDLSPVKLRTRGDGKTVPPSSVYRNRTDIIYNYHGMISLKLEGDSSPARRRKANISIISEPQKTTKVAELPQADKEESTTGSHFPRQDAEVHPEVTQADNRICSEEKGNEPDEEGRAVLQGVNLFLGLTVCESARSGPDSMPLLFLQLLVLLPLGEAVQRGDGRQRQSSVSLMLLERNRRELSVGTQEEAEERPDLFVAVPHLIGASPAEEGQRQREKMLSRFGRFWKKPERELHPSQGLVSEQIFPRTWGLTQQKDRMPMEKSPLREEAKKFWHHFMFRMSPASQGIILPIKSHEVHQETCRTVPFSQTITHEDCEKVVVQNNLCFGKCGSLPSPEAVQQPPTFCSHCLPAKFTTRHLELNCTGLAMVVKVVMLVEEWKVLNVKLINSLWFSGNMERFVFAVDCAINMKLFTHFKRKSSIYNFAGINNCVGEDNHWLFLQLCFYTELLTCYALMFSFCHYYYFLPLKKRNLDLFVVRHELAIMRLAAFMGITMLVGITGLFYTQLIGIITDTTSIEKMSNCCEEISRPRKPWQQTFSEVFGTRWKILWFIPFRRRQPLRVPYHFANHV</sequence>
<evidence type="ECO:0000313" key="21">
    <source>
        <dbReference type="EMBL" id="KAG5213407.1"/>
    </source>
</evidence>
<feature type="repeat" description="CSPG" evidence="17">
    <location>
        <begin position="1742"/>
        <end position="1837"/>
    </location>
</feature>
<comment type="subcellular location">
    <subcellularLocation>
        <location evidence="1">Membrane</location>
        <topology evidence="1">Multi-pass membrane protein</topology>
    </subcellularLocation>
    <subcellularLocation>
        <location evidence="2">Secreted</location>
    </subcellularLocation>
</comment>
<evidence type="ECO:0000256" key="6">
    <source>
        <dbReference type="ARBA" id="ARBA00022692"/>
    </source>
</evidence>
<dbReference type="Proteomes" id="UP000664991">
    <property type="component" value="Unassembled WGS sequence"/>
</dbReference>
<dbReference type="InterPro" id="IPR039005">
    <property type="entry name" value="CSPG_rpt"/>
</dbReference>
<evidence type="ECO:0000256" key="8">
    <source>
        <dbReference type="ARBA" id="ARBA00022729"/>
    </source>
</evidence>
<dbReference type="InterPro" id="IPR006207">
    <property type="entry name" value="Cys_knot_C"/>
</dbReference>
<feature type="repeat" description="CSPG" evidence="17">
    <location>
        <begin position="2130"/>
        <end position="2227"/>
    </location>
</feature>
<proteinExistence type="inferred from homology"/>
<comment type="caution">
    <text evidence="21">The sequence shown here is derived from an EMBL/GenBank/DDBJ whole genome shotgun (WGS) entry which is preliminary data.</text>
</comment>
<keyword evidence="6 19" id="KW-0812">Transmembrane</keyword>
<evidence type="ECO:0000256" key="16">
    <source>
        <dbReference type="ARBA" id="ARBA00023180"/>
    </source>
</evidence>
<dbReference type="PROSITE" id="PS51854">
    <property type="entry name" value="CSPG"/>
    <property type="match status" value="12"/>
</dbReference>
<evidence type="ECO:0000313" key="22">
    <source>
        <dbReference type="Proteomes" id="UP000664991"/>
    </source>
</evidence>
<dbReference type="InterPro" id="IPR019412">
    <property type="entry name" value="IML2/TPR_39"/>
</dbReference>
<dbReference type="GO" id="GO:0009653">
    <property type="term" value="P:anatomical structure morphogenesis"/>
    <property type="evidence" value="ECO:0007669"/>
    <property type="project" value="TreeGrafter"/>
</dbReference>
<evidence type="ECO:0000256" key="18">
    <source>
        <dbReference type="SAM" id="MobiDB-lite"/>
    </source>
</evidence>
<evidence type="ECO:0000256" key="14">
    <source>
        <dbReference type="ARBA" id="ARBA00023136"/>
    </source>
</evidence>
<evidence type="ECO:0000256" key="1">
    <source>
        <dbReference type="ARBA" id="ARBA00004141"/>
    </source>
</evidence>
<dbReference type="EMBL" id="JAEMGP010000002">
    <property type="protein sequence ID" value="KAG5213407.1"/>
    <property type="molecule type" value="Genomic_DNA"/>
</dbReference>
<dbReference type="Gene3D" id="1.25.40.10">
    <property type="entry name" value="Tetratricopeptide repeat domain"/>
    <property type="match status" value="1"/>
</dbReference>
<organism evidence="21 22">
    <name type="scientific">Ovis aries</name>
    <name type="common">Sheep</name>
    <dbReference type="NCBI Taxonomy" id="9940"/>
    <lineage>
        <taxon>Eukaryota</taxon>
        <taxon>Metazoa</taxon>
        <taxon>Chordata</taxon>
        <taxon>Craniata</taxon>
        <taxon>Vertebrata</taxon>
        <taxon>Euteleostomi</taxon>
        <taxon>Mammalia</taxon>
        <taxon>Eutheria</taxon>
        <taxon>Laurasiatheria</taxon>
        <taxon>Artiodactyla</taxon>
        <taxon>Ruminantia</taxon>
        <taxon>Pecora</taxon>
        <taxon>Bovidae</taxon>
        <taxon>Caprinae</taxon>
        <taxon>Ovis</taxon>
    </lineage>
</organism>
<keyword evidence="9" id="KW-0677">Repeat</keyword>
<evidence type="ECO:0000256" key="5">
    <source>
        <dbReference type="ARBA" id="ARBA00022525"/>
    </source>
</evidence>
<keyword evidence="11" id="KW-0106">Calcium</keyword>
<feature type="repeat" description="CSPG" evidence="17">
    <location>
        <begin position="1879"/>
        <end position="1981"/>
    </location>
</feature>
<evidence type="ECO:0000256" key="17">
    <source>
        <dbReference type="PROSITE-ProRule" id="PRU01201"/>
    </source>
</evidence>
<evidence type="ECO:0000256" key="12">
    <source>
        <dbReference type="ARBA" id="ARBA00022889"/>
    </source>
</evidence>
<evidence type="ECO:0000259" key="20">
    <source>
        <dbReference type="SMART" id="SM00041"/>
    </source>
</evidence>
<dbReference type="GO" id="GO:0016409">
    <property type="term" value="F:palmitoyltransferase activity"/>
    <property type="evidence" value="ECO:0007669"/>
    <property type="project" value="InterPro"/>
</dbReference>
<dbReference type="InterPro" id="IPR038081">
    <property type="entry name" value="CalX-like_sf"/>
</dbReference>
<evidence type="ECO:0000256" key="10">
    <source>
        <dbReference type="ARBA" id="ARBA00022803"/>
    </source>
</evidence>
<feature type="region of interest" description="Disordered" evidence="18">
    <location>
        <begin position="2835"/>
        <end position="2867"/>
    </location>
</feature>
<feature type="repeat" description="CSPG" evidence="17">
    <location>
        <begin position="2361"/>
        <end position="2451"/>
    </location>
</feature>
<keyword evidence="16" id="KW-0325">Glycoprotein</keyword>
<feature type="repeat" description="CSPG" evidence="17">
    <location>
        <begin position="2002"/>
        <end position="2109"/>
    </location>
</feature>
<keyword evidence="12" id="KW-0130">Cell adhesion</keyword>
<feature type="transmembrane region" description="Helical" evidence="19">
    <location>
        <begin position="3208"/>
        <end position="3236"/>
    </location>
</feature>
<dbReference type="Pfam" id="PF03045">
    <property type="entry name" value="DAN"/>
    <property type="match status" value="1"/>
</dbReference>
<keyword evidence="14 19" id="KW-0472">Membrane</keyword>
<dbReference type="PANTHER" id="PTHR45739">
    <property type="entry name" value="MATRIX PROTEIN, PUTATIVE-RELATED"/>
    <property type="match status" value="1"/>
</dbReference>
<dbReference type="GO" id="GO:0016020">
    <property type="term" value="C:membrane"/>
    <property type="evidence" value="ECO:0007669"/>
    <property type="project" value="UniProtKB-SubCell"/>
</dbReference>
<feature type="repeat" description="CSPG" evidence="17">
    <location>
        <begin position="1376"/>
        <end position="1470"/>
    </location>
</feature>
<evidence type="ECO:0000256" key="9">
    <source>
        <dbReference type="ARBA" id="ARBA00022737"/>
    </source>
</evidence>
<dbReference type="Pfam" id="PF01529">
    <property type="entry name" value="DHHC"/>
    <property type="match status" value="1"/>
</dbReference>
<evidence type="ECO:0000256" key="2">
    <source>
        <dbReference type="ARBA" id="ARBA00004613"/>
    </source>
</evidence>
<keyword evidence="7" id="KW-0479">Metal-binding</keyword>
<name>A0A836ACQ0_SHEEP</name>
<feature type="transmembrane region" description="Helical" evidence="19">
    <location>
        <begin position="3257"/>
        <end position="3281"/>
    </location>
</feature>
<dbReference type="GO" id="GO:0007154">
    <property type="term" value="P:cell communication"/>
    <property type="evidence" value="ECO:0007669"/>
    <property type="project" value="InterPro"/>
</dbReference>
<dbReference type="PANTHER" id="PTHR45739:SF7">
    <property type="entry name" value="FRAS1-RELATED EXTRACELLULAR MATRIX PROTEIN 1"/>
    <property type="match status" value="1"/>
</dbReference>
<protein>
    <recommendedName>
        <fullName evidence="20">CTCK domain-containing protein</fullName>
    </recommendedName>
</protein>
<dbReference type="Pfam" id="PF03160">
    <property type="entry name" value="Calx-beta"/>
    <property type="match status" value="1"/>
</dbReference>
<evidence type="ECO:0000256" key="4">
    <source>
        <dbReference type="ARBA" id="ARBA00006400"/>
    </source>
</evidence>
<dbReference type="Pfam" id="PF16184">
    <property type="entry name" value="Cadherin_3"/>
    <property type="match status" value="11"/>
</dbReference>
<feature type="repeat" description="CSPG" evidence="17">
    <location>
        <begin position="1268"/>
        <end position="1355"/>
    </location>
</feature>